<dbReference type="PRINTS" id="PR00337">
    <property type="entry name" value="LEUILEVALBP"/>
</dbReference>
<dbReference type="STRING" id="311180.SAMN04488050_113131"/>
<dbReference type="RefSeq" id="WP_092428988.1">
    <property type="nucleotide sequence ID" value="NZ_FNCL01000013.1"/>
</dbReference>
<dbReference type="InterPro" id="IPR028082">
    <property type="entry name" value="Peripla_BP_I"/>
</dbReference>
<evidence type="ECO:0000256" key="3">
    <source>
        <dbReference type="ARBA" id="ARBA00022729"/>
    </source>
</evidence>
<gene>
    <name evidence="7" type="ORF">SAMN04488050_113131</name>
</gene>
<dbReference type="Gene3D" id="3.40.50.2300">
    <property type="match status" value="2"/>
</dbReference>
<dbReference type="OrthoDB" id="9768386at2"/>
<comment type="similarity">
    <text evidence="1">Belongs to the leucine-binding protein family.</text>
</comment>
<dbReference type="Proteomes" id="UP000199392">
    <property type="component" value="Unassembled WGS sequence"/>
</dbReference>
<evidence type="ECO:0000256" key="4">
    <source>
        <dbReference type="ARBA" id="ARBA00022970"/>
    </source>
</evidence>
<reference evidence="8" key="1">
    <citation type="submission" date="2016-10" db="EMBL/GenBank/DDBJ databases">
        <authorList>
            <person name="Varghese N."/>
            <person name="Submissions S."/>
        </authorList>
    </citation>
    <scope>NUCLEOTIDE SEQUENCE [LARGE SCALE GENOMIC DNA]</scope>
    <source>
        <strain evidence="8">DSM 26894</strain>
    </source>
</reference>
<dbReference type="InterPro" id="IPR000709">
    <property type="entry name" value="Leu_Ile_Val-bd"/>
</dbReference>
<dbReference type="Pfam" id="PF13458">
    <property type="entry name" value="Peripla_BP_6"/>
    <property type="match status" value="1"/>
</dbReference>
<evidence type="ECO:0000256" key="5">
    <source>
        <dbReference type="SAM" id="SignalP"/>
    </source>
</evidence>
<keyword evidence="8" id="KW-1185">Reference proteome</keyword>
<keyword evidence="3 5" id="KW-0732">Signal</keyword>
<dbReference type="SUPFAM" id="SSF53822">
    <property type="entry name" value="Periplasmic binding protein-like I"/>
    <property type="match status" value="1"/>
</dbReference>
<dbReference type="PANTHER" id="PTHR30483:SF6">
    <property type="entry name" value="PERIPLASMIC BINDING PROTEIN OF ABC TRANSPORTER FOR NATURAL AMINO ACIDS"/>
    <property type="match status" value="1"/>
</dbReference>
<name>A0A1I6VXD2_9RHOB</name>
<keyword evidence="2" id="KW-0813">Transport</keyword>
<feature type="signal peptide" evidence="5">
    <location>
        <begin position="1"/>
        <end position="25"/>
    </location>
</feature>
<protein>
    <submittedName>
        <fullName evidence="7">Branched-chain amino acid transport system substrate-binding protein</fullName>
    </submittedName>
</protein>
<dbReference type="InterPro" id="IPR028081">
    <property type="entry name" value="Leu-bd"/>
</dbReference>
<proteinExistence type="inferred from homology"/>
<feature type="domain" description="Leucine-binding protein" evidence="6">
    <location>
        <begin position="26"/>
        <end position="362"/>
    </location>
</feature>
<dbReference type="EMBL" id="FOZW01000013">
    <property type="protein sequence ID" value="SFT18367.1"/>
    <property type="molecule type" value="Genomic_DNA"/>
</dbReference>
<sequence length="370" mass="38803">MTRTTPALATLLAATTLLSAPAALAEITLGAVIPLSGSNATPGEDQRRGIEIAVKEINAAGGVLGEPLKVIVEDSAGKPQTAIDAARKLVTVDEVPLVIGSYSSGITLPMGEYLVQEGIPHLNPASTSGLVRNIGDSSFSMVGLDNVSTEFAAKEVIANGWKNVAVLAVNNAFGQGVAQEFQKHLEAMGGGVKTSVLFTGGQPSYRRELQQLEATDPDAYVFTAYGTDAALIMQESFELGLQEDAPWYSILITMMNKDTAPEFKQGLSGMDVGYLGAGGEGYAATYEADYGETFLSAYGGYAHDAVLFAAKAIEKAGSTDKQALLTAIRALGDEGFTGATGEIKLDANGQRMSQPYLKFKVEGNDLVQMD</sequence>
<dbReference type="GO" id="GO:0006865">
    <property type="term" value="P:amino acid transport"/>
    <property type="evidence" value="ECO:0007669"/>
    <property type="project" value="UniProtKB-KW"/>
</dbReference>
<organism evidence="7 8">
    <name type="scientific">Alloyangia pacifica</name>
    <dbReference type="NCBI Taxonomy" id="311180"/>
    <lineage>
        <taxon>Bacteria</taxon>
        <taxon>Pseudomonadati</taxon>
        <taxon>Pseudomonadota</taxon>
        <taxon>Alphaproteobacteria</taxon>
        <taxon>Rhodobacterales</taxon>
        <taxon>Roseobacteraceae</taxon>
        <taxon>Alloyangia</taxon>
    </lineage>
</organism>
<dbReference type="AlphaFoldDB" id="A0A1I6VXD2"/>
<accession>A0A1I6VXD2</accession>
<evidence type="ECO:0000256" key="2">
    <source>
        <dbReference type="ARBA" id="ARBA00022448"/>
    </source>
</evidence>
<evidence type="ECO:0000256" key="1">
    <source>
        <dbReference type="ARBA" id="ARBA00010062"/>
    </source>
</evidence>
<evidence type="ECO:0000313" key="7">
    <source>
        <dbReference type="EMBL" id="SFT18367.1"/>
    </source>
</evidence>
<dbReference type="InterPro" id="IPR051010">
    <property type="entry name" value="BCAA_transport"/>
</dbReference>
<evidence type="ECO:0000259" key="6">
    <source>
        <dbReference type="Pfam" id="PF13458"/>
    </source>
</evidence>
<dbReference type="PANTHER" id="PTHR30483">
    <property type="entry name" value="LEUCINE-SPECIFIC-BINDING PROTEIN"/>
    <property type="match status" value="1"/>
</dbReference>
<dbReference type="CDD" id="cd06346">
    <property type="entry name" value="PBP1_ABC_ligand_binding-like"/>
    <property type="match status" value="1"/>
</dbReference>
<feature type="chain" id="PRO_5011648113" evidence="5">
    <location>
        <begin position="26"/>
        <end position="370"/>
    </location>
</feature>
<evidence type="ECO:0000313" key="8">
    <source>
        <dbReference type="Proteomes" id="UP000199392"/>
    </source>
</evidence>
<keyword evidence="4" id="KW-0029">Amino-acid transport</keyword>